<dbReference type="STRING" id="1427503.HE1_00482"/>
<keyword evidence="3" id="KW-1185">Reference proteome</keyword>
<evidence type="ECO:0008006" key="4">
    <source>
        <dbReference type="Google" id="ProtNLM"/>
    </source>
</evidence>
<keyword evidence="1" id="KW-0472">Membrane</keyword>
<feature type="transmembrane region" description="Helical" evidence="1">
    <location>
        <begin position="98"/>
        <end position="115"/>
    </location>
</feature>
<feature type="transmembrane region" description="Helical" evidence="1">
    <location>
        <begin position="6"/>
        <end position="27"/>
    </location>
</feature>
<proteinExistence type="predicted"/>
<dbReference type="AlphaFoldDB" id="A0A023DZ71"/>
<keyword evidence="1" id="KW-1133">Transmembrane helix</keyword>
<gene>
    <name evidence="2" type="ORF">HE1_00482</name>
</gene>
<sequence length="159" mass="18939">MTNFLQIIKSTPFYVWGIFAYVLFFGIKNIKTRIVYVPKLFIFPLLLFFIQYKNFFSQNSRAFTLIVFLATLGSFFVHRSKKVKVIKSLKSVEVIGSYIPLLILLFVFFMKYYLGYLESMDYEIFSKYLSFENRISGAFSGYFLGRAINYVYQYWKESK</sequence>
<protein>
    <recommendedName>
        <fullName evidence="4">Transmembrane protein</fullName>
    </recommendedName>
</protein>
<accession>A0A023DZ71</accession>
<keyword evidence="1" id="KW-0812">Transmembrane</keyword>
<feature type="transmembrane region" description="Helical" evidence="1">
    <location>
        <begin position="34"/>
        <end position="52"/>
    </location>
</feature>
<name>A0A023DZ71_9PROT</name>
<evidence type="ECO:0000313" key="3">
    <source>
        <dbReference type="Proteomes" id="UP000024842"/>
    </source>
</evidence>
<comment type="caution">
    <text evidence="2">The sequence shown here is derived from an EMBL/GenBank/DDBJ whole genome shotgun (WGS) entry which is preliminary data.</text>
</comment>
<dbReference type="EMBL" id="BAUP01000066">
    <property type="protein sequence ID" value="GAJ46157.1"/>
    <property type="molecule type" value="Genomic_DNA"/>
</dbReference>
<dbReference type="Proteomes" id="UP000024842">
    <property type="component" value="Unassembled WGS sequence"/>
</dbReference>
<evidence type="ECO:0000256" key="1">
    <source>
        <dbReference type="SAM" id="Phobius"/>
    </source>
</evidence>
<evidence type="ECO:0000313" key="2">
    <source>
        <dbReference type="EMBL" id="GAJ46157.1"/>
    </source>
</evidence>
<feature type="transmembrane region" description="Helical" evidence="1">
    <location>
        <begin position="58"/>
        <end position="77"/>
    </location>
</feature>
<reference evidence="2 3" key="1">
    <citation type="journal article" date="2014" name="FEMS Microbiol. Lett.">
        <title>Draft genome sequences of three Holospora species (Holospora obtusa, Holospora undulata, and Holospora elegans), endonuclear symbiotic bacteria of the ciliate Paramecium caudatum.</title>
        <authorList>
            <person name="Dohra H."/>
            <person name="Tanaka K."/>
            <person name="Suzuki T."/>
            <person name="Fujishima M."/>
            <person name="Suzuki H."/>
        </authorList>
    </citation>
    <scope>NUCLEOTIDE SEQUENCE [LARGE SCALE GENOMIC DNA]</scope>
    <source>
        <strain evidence="2 3">E1</strain>
    </source>
</reference>
<dbReference type="OrthoDB" id="3034721at2"/>
<organism evidence="2 3">
    <name type="scientific">Holospora elegans E1</name>
    <dbReference type="NCBI Taxonomy" id="1427503"/>
    <lineage>
        <taxon>Bacteria</taxon>
        <taxon>Pseudomonadati</taxon>
        <taxon>Pseudomonadota</taxon>
        <taxon>Alphaproteobacteria</taxon>
        <taxon>Holosporales</taxon>
        <taxon>Holosporaceae</taxon>
        <taxon>Holospora</taxon>
    </lineage>
</organism>